<protein>
    <submittedName>
        <fullName evidence="4">Helix-turn-helix domain-containing protein</fullName>
    </submittedName>
</protein>
<dbReference type="Gene3D" id="2.60.120.10">
    <property type="entry name" value="Jelly Rolls"/>
    <property type="match status" value="1"/>
</dbReference>
<dbReference type="RefSeq" id="WP_194214233.1">
    <property type="nucleotide sequence ID" value="NZ_CP061205.1"/>
</dbReference>
<dbReference type="SUPFAM" id="SSF47413">
    <property type="entry name" value="lambda repressor-like DNA-binding domains"/>
    <property type="match status" value="1"/>
</dbReference>
<evidence type="ECO:0000313" key="5">
    <source>
        <dbReference type="Proteomes" id="UP001595444"/>
    </source>
</evidence>
<dbReference type="Pfam" id="PF07883">
    <property type="entry name" value="Cupin_2"/>
    <property type="match status" value="1"/>
</dbReference>
<dbReference type="CDD" id="cd00093">
    <property type="entry name" value="HTH_XRE"/>
    <property type="match status" value="1"/>
</dbReference>
<dbReference type="PROSITE" id="PS50943">
    <property type="entry name" value="HTH_CROC1"/>
    <property type="match status" value="1"/>
</dbReference>
<evidence type="ECO:0000256" key="2">
    <source>
        <dbReference type="SAM" id="MobiDB-lite"/>
    </source>
</evidence>
<dbReference type="InterPro" id="IPR014710">
    <property type="entry name" value="RmlC-like_jellyroll"/>
</dbReference>
<dbReference type="Gene3D" id="1.10.260.40">
    <property type="entry name" value="lambda repressor-like DNA-binding domains"/>
    <property type="match status" value="1"/>
</dbReference>
<gene>
    <name evidence="4" type="ORF">ACFOKA_08200</name>
</gene>
<dbReference type="InterPro" id="IPR001387">
    <property type="entry name" value="Cro/C1-type_HTH"/>
</dbReference>
<reference evidence="5" key="1">
    <citation type="journal article" date="2019" name="Int. J. Syst. Evol. Microbiol.">
        <title>The Global Catalogue of Microorganisms (GCM) 10K type strain sequencing project: providing services to taxonomists for standard genome sequencing and annotation.</title>
        <authorList>
            <consortium name="The Broad Institute Genomics Platform"/>
            <consortium name="The Broad Institute Genome Sequencing Center for Infectious Disease"/>
            <person name="Wu L."/>
            <person name="Ma J."/>
        </authorList>
    </citation>
    <scope>NUCLEOTIDE SEQUENCE [LARGE SCALE GENOMIC DNA]</scope>
    <source>
        <strain evidence="5">KCTC 62164</strain>
    </source>
</reference>
<keyword evidence="1" id="KW-0238">DNA-binding</keyword>
<organism evidence="4 5">
    <name type="scientific">Kordiimonas pumila</name>
    <dbReference type="NCBI Taxonomy" id="2161677"/>
    <lineage>
        <taxon>Bacteria</taxon>
        <taxon>Pseudomonadati</taxon>
        <taxon>Pseudomonadota</taxon>
        <taxon>Alphaproteobacteria</taxon>
        <taxon>Kordiimonadales</taxon>
        <taxon>Kordiimonadaceae</taxon>
        <taxon>Kordiimonas</taxon>
    </lineage>
</organism>
<dbReference type="InterPro" id="IPR010982">
    <property type="entry name" value="Lambda_DNA-bd_dom_sf"/>
</dbReference>
<dbReference type="EMBL" id="JBHRSL010000005">
    <property type="protein sequence ID" value="MFC3051883.1"/>
    <property type="molecule type" value="Genomic_DNA"/>
</dbReference>
<feature type="region of interest" description="Disordered" evidence="2">
    <location>
        <begin position="74"/>
        <end position="95"/>
    </location>
</feature>
<dbReference type="PANTHER" id="PTHR46797:SF20">
    <property type="entry name" value="BLR4304 PROTEIN"/>
    <property type="match status" value="1"/>
</dbReference>
<feature type="domain" description="HTH cro/C1-type" evidence="3">
    <location>
        <begin position="14"/>
        <end position="68"/>
    </location>
</feature>
<dbReference type="InterPro" id="IPR011051">
    <property type="entry name" value="RmlC_Cupin_sf"/>
</dbReference>
<sequence length="203" mass="22569">MMNIDMEIKAGTALKGFRIERGWTLAELSEKSGLPVSTLSKIENDKMELTVDKLLRIGLALEINVADIFGAPKQKKTAGQPSSRRSITRAGEGKLVRSPNGDFSYQAYDLLNKGITPIVAEVHATNLEEFGEFHRHPGEEYVYVLEGELALYTDIYTPAYLNQGDSIFFDSDMGHAYINVGKTTCRILSVFSTPNINTVKYLK</sequence>
<comment type="caution">
    <text evidence="4">The sequence shown here is derived from an EMBL/GenBank/DDBJ whole genome shotgun (WGS) entry which is preliminary data.</text>
</comment>
<dbReference type="InterPro" id="IPR050807">
    <property type="entry name" value="TransReg_Diox_bact_type"/>
</dbReference>
<dbReference type="CDD" id="cd02209">
    <property type="entry name" value="cupin_XRE_C"/>
    <property type="match status" value="1"/>
</dbReference>
<dbReference type="Proteomes" id="UP001595444">
    <property type="component" value="Unassembled WGS sequence"/>
</dbReference>
<keyword evidence="5" id="KW-1185">Reference proteome</keyword>
<dbReference type="InterPro" id="IPR013096">
    <property type="entry name" value="Cupin_2"/>
</dbReference>
<dbReference type="SMART" id="SM00530">
    <property type="entry name" value="HTH_XRE"/>
    <property type="match status" value="1"/>
</dbReference>
<evidence type="ECO:0000313" key="4">
    <source>
        <dbReference type="EMBL" id="MFC3051883.1"/>
    </source>
</evidence>
<dbReference type="SUPFAM" id="SSF51182">
    <property type="entry name" value="RmlC-like cupins"/>
    <property type="match status" value="1"/>
</dbReference>
<accession>A0ABV7D4E0</accession>
<dbReference type="PANTHER" id="PTHR46797">
    <property type="entry name" value="HTH-TYPE TRANSCRIPTIONAL REGULATOR"/>
    <property type="match status" value="1"/>
</dbReference>
<evidence type="ECO:0000256" key="1">
    <source>
        <dbReference type="ARBA" id="ARBA00023125"/>
    </source>
</evidence>
<evidence type="ECO:0000259" key="3">
    <source>
        <dbReference type="PROSITE" id="PS50943"/>
    </source>
</evidence>
<proteinExistence type="predicted"/>
<dbReference type="Pfam" id="PF01381">
    <property type="entry name" value="HTH_3"/>
    <property type="match status" value="1"/>
</dbReference>
<name>A0ABV7D4E0_9PROT</name>